<sequence length="349" mass="38392">MDKNTQRKVFGRCIALLIVLIAILGVWAFWKHLEVNPMSEDATIGADVVHISTPVPGRVQEFYVKDGSRVKKGDLLFTLDPVSYRLRVEQAEAELAMAEDLLDARQRQIRAETKNSHIADEQITRARTNLDLAERTLQRLLPLSSKGYVTRQQIDDAMTLKKDAQVSLNQALAQADAAQELIGKEGGAQAAVRVASAAVALAKKALSDTEVYAPHDGLIVGLRVSSGEYVAPDQSLFTLINTDTWFTTAFYRETDLSAIRIGACASVYIMGQPDTPLQGKVENIGWGISSTDMISLPRGLPYVEKSLNWVRVAQRFPVRITLTQPAPANLLRVGASANVVVRDEQHCEK</sequence>
<proteinExistence type="predicted"/>
<dbReference type="Pfam" id="PF25963">
    <property type="entry name" value="Beta-barrel_AAEA"/>
    <property type="match status" value="1"/>
</dbReference>
<keyword evidence="5" id="KW-1185">Reference proteome</keyword>
<dbReference type="InterPro" id="IPR058634">
    <property type="entry name" value="AaeA-lik-b-barrel"/>
</dbReference>
<dbReference type="InterPro" id="IPR050393">
    <property type="entry name" value="MFP_Efflux_Pump"/>
</dbReference>
<name>A0ABT8ELZ2_9BURK</name>
<dbReference type="Gene3D" id="2.40.30.170">
    <property type="match status" value="1"/>
</dbReference>
<keyword evidence="1" id="KW-0812">Transmembrane</keyword>
<evidence type="ECO:0000256" key="1">
    <source>
        <dbReference type="SAM" id="Phobius"/>
    </source>
</evidence>
<dbReference type="InterPro" id="IPR058625">
    <property type="entry name" value="MdtA-like_BSH"/>
</dbReference>
<organism evidence="4 5">
    <name type="scientific">Alcaligenes endophyticus</name>
    <dbReference type="NCBI Taxonomy" id="1929088"/>
    <lineage>
        <taxon>Bacteria</taxon>
        <taxon>Pseudomonadati</taxon>
        <taxon>Pseudomonadota</taxon>
        <taxon>Betaproteobacteria</taxon>
        <taxon>Burkholderiales</taxon>
        <taxon>Alcaligenaceae</taxon>
        <taxon>Alcaligenes</taxon>
    </lineage>
</organism>
<feature type="transmembrane region" description="Helical" evidence="1">
    <location>
        <begin position="9"/>
        <end position="30"/>
    </location>
</feature>
<gene>
    <name evidence="4" type="primary">mdtN</name>
    <name evidence="4" type="ORF">LMS43_13565</name>
</gene>
<dbReference type="Gene3D" id="2.40.50.100">
    <property type="match status" value="1"/>
</dbReference>
<evidence type="ECO:0000313" key="4">
    <source>
        <dbReference type="EMBL" id="MDN4122317.1"/>
    </source>
</evidence>
<dbReference type="RefSeq" id="WP_266123458.1">
    <property type="nucleotide sequence ID" value="NZ_JAJHNU010000004.1"/>
</dbReference>
<dbReference type="Proteomes" id="UP001168613">
    <property type="component" value="Unassembled WGS sequence"/>
</dbReference>
<feature type="domain" description="p-hydroxybenzoic acid efflux pump subunit AaeA-like beta-barrel" evidence="3">
    <location>
        <begin position="245"/>
        <end position="341"/>
    </location>
</feature>
<evidence type="ECO:0000259" key="3">
    <source>
        <dbReference type="Pfam" id="PF25963"/>
    </source>
</evidence>
<dbReference type="PANTHER" id="PTHR30367:SF1">
    <property type="entry name" value="MULTIDRUG RESISTANCE PROTEIN MDTN"/>
    <property type="match status" value="1"/>
</dbReference>
<evidence type="ECO:0000259" key="2">
    <source>
        <dbReference type="Pfam" id="PF25917"/>
    </source>
</evidence>
<dbReference type="Gene3D" id="1.10.287.470">
    <property type="entry name" value="Helix hairpin bin"/>
    <property type="match status" value="1"/>
</dbReference>
<comment type="caution">
    <text evidence="4">The sequence shown here is derived from an EMBL/GenBank/DDBJ whole genome shotgun (WGS) entry which is preliminary data.</text>
</comment>
<accession>A0ABT8ELZ2</accession>
<feature type="domain" description="Multidrug resistance protein MdtA-like barrel-sandwich hybrid" evidence="2">
    <location>
        <begin position="48"/>
        <end position="239"/>
    </location>
</feature>
<evidence type="ECO:0000313" key="5">
    <source>
        <dbReference type="Proteomes" id="UP001168613"/>
    </source>
</evidence>
<dbReference type="NCBIfam" id="NF007785">
    <property type="entry name" value="PRK10476.1"/>
    <property type="match status" value="1"/>
</dbReference>
<keyword evidence="1" id="KW-1133">Transmembrane helix</keyword>
<dbReference type="PANTHER" id="PTHR30367">
    <property type="entry name" value="P-HYDROXYBENZOIC ACID EFFLUX PUMP SUBUNIT AAEA-RELATED"/>
    <property type="match status" value="1"/>
</dbReference>
<reference evidence="4" key="1">
    <citation type="submission" date="2021-11" db="EMBL/GenBank/DDBJ databases">
        <title>Draft genome sequence of Alcaligenes endophyticus type strain CCUG 75668T.</title>
        <authorList>
            <person name="Salva-Serra F."/>
            <person name="Duran R.E."/>
            <person name="Seeger M."/>
            <person name="Moore E.R.B."/>
            <person name="Jaen-Luchoro D."/>
        </authorList>
    </citation>
    <scope>NUCLEOTIDE SEQUENCE</scope>
    <source>
        <strain evidence="4">CCUG 75668</strain>
    </source>
</reference>
<protein>
    <submittedName>
        <fullName evidence="4">Multidrug transporter subunit MdtN</fullName>
    </submittedName>
</protein>
<keyword evidence="1" id="KW-0472">Membrane</keyword>
<dbReference type="EMBL" id="JAJHNU010000004">
    <property type="protein sequence ID" value="MDN4122317.1"/>
    <property type="molecule type" value="Genomic_DNA"/>
</dbReference>
<dbReference type="SUPFAM" id="SSF111369">
    <property type="entry name" value="HlyD-like secretion proteins"/>
    <property type="match status" value="2"/>
</dbReference>
<dbReference type="Pfam" id="PF25917">
    <property type="entry name" value="BSH_RND"/>
    <property type="match status" value="1"/>
</dbReference>